<dbReference type="OrthoDB" id="9013891at2"/>
<dbReference type="InterPro" id="IPR029052">
    <property type="entry name" value="Metallo-depent_PP-like"/>
</dbReference>
<evidence type="ECO:0000313" key="3">
    <source>
        <dbReference type="EMBL" id="SFF85295.1"/>
    </source>
</evidence>
<dbReference type="RefSeq" id="WP_075030460.1">
    <property type="nucleotide sequence ID" value="NZ_FONR01000012.1"/>
</dbReference>
<accession>A0A1I2M181</accession>
<dbReference type="AlphaFoldDB" id="A0A1I2M181"/>
<organism evidence="3 4">
    <name type="scientific">Streptomyces mirabilis</name>
    <dbReference type="NCBI Taxonomy" id="68239"/>
    <lineage>
        <taxon>Bacteria</taxon>
        <taxon>Bacillati</taxon>
        <taxon>Actinomycetota</taxon>
        <taxon>Actinomycetes</taxon>
        <taxon>Kitasatosporales</taxon>
        <taxon>Streptomycetaceae</taxon>
        <taxon>Streptomyces</taxon>
    </lineage>
</organism>
<proteinExistence type="predicted"/>
<dbReference type="PANTHER" id="PTHR36492:SF2">
    <property type="entry name" value="[ACYL-CARRIER-PROTEIN] PHOSPHODIESTERASE PPTH"/>
    <property type="match status" value="1"/>
</dbReference>
<dbReference type="STRING" id="68239.GCA_000745715_01359"/>
<dbReference type="SUPFAM" id="SSF56300">
    <property type="entry name" value="Metallo-dependent phosphatases"/>
    <property type="match status" value="1"/>
</dbReference>
<dbReference type="EMBL" id="FONR01000012">
    <property type="protein sequence ID" value="SFF85295.1"/>
    <property type="molecule type" value="Genomic_DNA"/>
</dbReference>
<dbReference type="Pfam" id="PF00149">
    <property type="entry name" value="Metallophos"/>
    <property type="match status" value="1"/>
</dbReference>
<dbReference type="InterPro" id="IPR004843">
    <property type="entry name" value="Calcineurin-like_PHP"/>
</dbReference>
<gene>
    <name evidence="3" type="ORF">SAMN02787118_112325</name>
</gene>
<feature type="domain" description="Calcineurin-like phosphoesterase" evidence="2">
    <location>
        <begin position="11"/>
        <end position="244"/>
    </location>
</feature>
<reference evidence="3 4" key="1">
    <citation type="submission" date="2016-10" db="EMBL/GenBank/DDBJ databases">
        <authorList>
            <person name="de Groot N.N."/>
        </authorList>
    </citation>
    <scope>NUCLEOTIDE SEQUENCE [LARGE SCALE GENOMIC DNA]</scope>
    <source>
        <strain evidence="3 4">OK461</strain>
    </source>
</reference>
<dbReference type="GO" id="GO:0016787">
    <property type="term" value="F:hydrolase activity"/>
    <property type="evidence" value="ECO:0007669"/>
    <property type="project" value="InterPro"/>
</dbReference>
<name>A0A1I2M181_9ACTN</name>
<dbReference type="Gene3D" id="3.60.21.10">
    <property type="match status" value="1"/>
</dbReference>
<evidence type="ECO:0000259" key="2">
    <source>
        <dbReference type="Pfam" id="PF00149"/>
    </source>
</evidence>
<dbReference type="PANTHER" id="PTHR36492">
    <property type="match status" value="1"/>
</dbReference>
<dbReference type="InterPro" id="IPR052963">
    <property type="entry name" value="Pantetheine_PDE"/>
</dbReference>
<evidence type="ECO:0000256" key="1">
    <source>
        <dbReference type="SAM" id="MobiDB-lite"/>
    </source>
</evidence>
<feature type="region of interest" description="Disordered" evidence="1">
    <location>
        <begin position="283"/>
        <end position="302"/>
    </location>
</feature>
<evidence type="ECO:0000313" key="4">
    <source>
        <dbReference type="Proteomes" id="UP000181942"/>
    </source>
</evidence>
<protein>
    <submittedName>
        <fullName evidence="3">3',5'-cyclic AMP phosphodiesterase CpdA</fullName>
    </submittedName>
</protein>
<dbReference type="Proteomes" id="UP000181942">
    <property type="component" value="Unassembled WGS sequence"/>
</dbReference>
<sequence length="302" mass="34149">MRSTAGGHGNLLAISDLHIGYAENRALVEKMRPHTDDDWLLVAGDVSETVADIHWALETLSGRFRKVVWVPGNHELWTHPKDTVQLRGVARYEHLVAMCRELGVTTPEDPYPVWDGPGGPAVVAPLFLLYDYSFLPPGCATKDEGMAYAEGTGVICTDEHVLHPDPYPSREAWCRARVAETERRLAELPEDLPTVLVNHYPLDRHPTDVLRYPEFAMWCGTRLTADWHRRFRARVMVYGHLHIPRTTHHEGVRFEEVSVGYPREWRPRPGPPDTLRHVLPMEVGTGDRGAAPGIGRDRGDTW</sequence>
<dbReference type="CDD" id="cd00838">
    <property type="entry name" value="MPP_superfamily"/>
    <property type="match status" value="1"/>
</dbReference>